<dbReference type="Pfam" id="PF03140">
    <property type="entry name" value="DUF247"/>
    <property type="match status" value="1"/>
</dbReference>
<keyword evidence="1" id="KW-1133">Transmembrane helix</keyword>
<dbReference type="Proteomes" id="UP001054252">
    <property type="component" value="Unassembled WGS sequence"/>
</dbReference>
<organism evidence="2 3">
    <name type="scientific">Rubroshorea leprosula</name>
    <dbReference type="NCBI Taxonomy" id="152421"/>
    <lineage>
        <taxon>Eukaryota</taxon>
        <taxon>Viridiplantae</taxon>
        <taxon>Streptophyta</taxon>
        <taxon>Embryophyta</taxon>
        <taxon>Tracheophyta</taxon>
        <taxon>Spermatophyta</taxon>
        <taxon>Magnoliopsida</taxon>
        <taxon>eudicotyledons</taxon>
        <taxon>Gunneridae</taxon>
        <taxon>Pentapetalae</taxon>
        <taxon>rosids</taxon>
        <taxon>malvids</taxon>
        <taxon>Malvales</taxon>
        <taxon>Dipterocarpaceae</taxon>
        <taxon>Rubroshorea</taxon>
    </lineage>
</organism>
<gene>
    <name evidence="2" type="ORF">SLEP1_g12294</name>
</gene>
<reference evidence="2 3" key="1">
    <citation type="journal article" date="2021" name="Commun. Biol.">
        <title>The genome of Shorea leprosula (Dipterocarpaceae) highlights the ecological relevance of drought in aseasonal tropical rainforests.</title>
        <authorList>
            <person name="Ng K.K.S."/>
            <person name="Kobayashi M.J."/>
            <person name="Fawcett J.A."/>
            <person name="Hatakeyama M."/>
            <person name="Paape T."/>
            <person name="Ng C.H."/>
            <person name="Ang C.C."/>
            <person name="Tnah L.H."/>
            <person name="Lee C.T."/>
            <person name="Nishiyama T."/>
            <person name="Sese J."/>
            <person name="O'Brien M.J."/>
            <person name="Copetti D."/>
            <person name="Mohd Noor M.I."/>
            <person name="Ong R.C."/>
            <person name="Putra M."/>
            <person name="Sireger I.Z."/>
            <person name="Indrioko S."/>
            <person name="Kosugi Y."/>
            <person name="Izuno A."/>
            <person name="Isagi Y."/>
            <person name="Lee S.L."/>
            <person name="Shimizu K.K."/>
        </authorList>
    </citation>
    <scope>NUCLEOTIDE SEQUENCE [LARGE SCALE GENOMIC DNA]</scope>
    <source>
        <strain evidence="2">214</strain>
    </source>
</reference>
<evidence type="ECO:0000256" key="1">
    <source>
        <dbReference type="SAM" id="Phobius"/>
    </source>
</evidence>
<dbReference type="PANTHER" id="PTHR31170">
    <property type="entry name" value="BNAC04G53230D PROTEIN"/>
    <property type="match status" value="1"/>
</dbReference>
<proteinExistence type="predicted"/>
<keyword evidence="3" id="KW-1185">Reference proteome</keyword>
<sequence>MAEAPQSAENETSCYVSIAIQNDGTRKEQKVLRVPRKLIEGIEEVSQLAKTETNCHVSVAIQKNRTSKEQKLPTLPSDLPWTMPARKILRVPHQLLKVNEKAYEPYVISIGPYHRGKDHLKEMERHKVQSLNRLLQSTNERVETYLSAIDKMVAKVRNCYSEPLEISDEEFVEMMVLDGCFIIQFFMEKLEDSFYYEGLIGTSILHDLVLVENQLPFFVLCELLDIIPKMLFNMWGSTDPKHGFIRRLIERFENLMPGLKVDRTCNDNSIEVKHLVHLLHSNWRPSKKAMDKYNEQREKWTWEFMIRCATELKGAGIEFKGVETGSDVERSLFDIKFQNGILEMPKVTIEDDTESLYRNLIACEQFDTSDPPFLTEYVALMDSLIDSGKDVELLCKSKIIVNLLGDDETVAVLFNRLGHHTNLSSENFLYAQLFRDVNEHYKKPWNKWKAVLRHKYFNTPWAFISFLAATLLLLLTVLQTSFTIFPPS</sequence>
<accession>A0AAV5IL97</accession>
<keyword evidence="1" id="KW-0812">Transmembrane</keyword>
<dbReference type="InterPro" id="IPR004158">
    <property type="entry name" value="DUF247_pln"/>
</dbReference>
<protein>
    <submittedName>
        <fullName evidence="2">Uncharacterized protein</fullName>
    </submittedName>
</protein>
<evidence type="ECO:0000313" key="3">
    <source>
        <dbReference type="Proteomes" id="UP001054252"/>
    </source>
</evidence>
<dbReference type="AlphaFoldDB" id="A0AAV5IL97"/>
<dbReference type="PANTHER" id="PTHR31170:SF17">
    <property type="match status" value="1"/>
</dbReference>
<comment type="caution">
    <text evidence="2">The sequence shown here is derived from an EMBL/GenBank/DDBJ whole genome shotgun (WGS) entry which is preliminary data.</text>
</comment>
<name>A0AAV5IL97_9ROSI</name>
<dbReference type="EMBL" id="BPVZ01000014">
    <property type="protein sequence ID" value="GKU99441.1"/>
    <property type="molecule type" value="Genomic_DNA"/>
</dbReference>
<feature type="transmembrane region" description="Helical" evidence="1">
    <location>
        <begin position="461"/>
        <end position="485"/>
    </location>
</feature>
<keyword evidence="1" id="KW-0472">Membrane</keyword>
<evidence type="ECO:0000313" key="2">
    <source>
        <dbReference type="EMBL" id="GKU99441.1"/>
    </source>
</evidence>